<dbReference type="InterPro" id="IPR036249">
    <property type="entry name" value="Thioredoxin-like_sf"/>
</dbReference>
<dbReference type="PANTHER" id="PTHR10681:SF128">
    <property type="entry name" value="THIOREDOXIN-DEPENDENT PEROXIDE REDUCTASE, MITOCHONDRIAL"/>
    <property type="match status" value="1"/>
</dbReference>
<dbReference type="EMBL" id="LWDV01000010">
    <property type="protein sequence ID" value="OCL25168.1"/>
    <property type="molecule type" value="Genomic_DNA"/>
</dbReference>
<feature type="region of interest" description="Disordered" evidence="4">
    <location>
        <begin position="20"/>
        <end position="40"/>
    </location>
</feature>
<dbReference type="PROSITE" id="PS51352">
    <property type="entry name" value="THIOREDOXIN_2"/>
    <property type="match status" value="1"/>
</dbReference>
<dbReference type="SUPFAM" id="SSF52833">
    <property type="entry name" value="Thioredoxin-like"/>
    <property type="match status" value="1"/>
</dbReference>
<dbReference type="RefSeq" id="WP_068719006.1">
    <property type="nucleotide sequence ID" value="NZ_LWDV01000010.1"/>
</dbReference>
<comment type="function">
    <text evidence="3">Thiol-specific peroxidase that catalyzes the reduction of hydrogen peroxide and organic hydroperoxides to water and alcohols, respectively. Plays a role in cell protection against oxidative stress by detoxifying peroxides.</text>
</comment>
<evidence type="ECO:0000256" key="3">
    <source>
        <dbReference type="ARBA" id="ARBA00037420"/>
    </source>
</evidence>
<dbReference type="GO" id="GO:0006979">
    <property type="term" value="P:response to oxidative stress"/>
    <property type="evidence" value="ECO:0007669"/>
    <property type="project" value="TreeGrafter"/>
</dbReference>
<gene>
    <name evidence="6" type="ORF">U472_12410</name>
</gene>
<dbReference type="InterPro" id="IPR000866">
    <property type="entry name" value="AhpC/TSA"/>
</dbReference>
<dbReference type="GO" id="GO:0045454">
    <property type="term" value="P:cell redox homeostasis"/>
    <property type="evidence" value="ECO:0007669"/>
    <property type="project" value="TreeGrafter"/>
</dbReference>
<dbReference type="GO" id="GO:0033554">
    <property type="term" value="P:cellular response to stress"/>
    <property type="evidence" value="ECO:0007669"/>
    <property type="project" value="TreeGrafter"/>
</dbReference>
<dbReference type="GO" id="GO:0005829">
    <property type="term" value="C:cytosol"/>
    <property type="evidence" value="ECO:0007669"/>
    <property type="project" value="TreeGrafter"/>
</dbReference>
<dbReference type="GO" id="GO:0042744">
    <property type="term" value="P:hydrogen peroxide catabolic process"/>
    <property type="evidence" value="ECO:0007669"/>
    <property type="project" value="TreeGrafter"/>
</dbReference>
<evidence type="ECO:0000313" key="7">
    <source>
        <dbReference type="Proteomes" id="UP000093514"/>
    </source>
</evidence>
<evidence type="ECO:0000256" key="4">
    <source>
        <dbReference type="SAM" id="MobiDB-lite"/>
    </source>
</evidence>
<proteinExistence type="inferred from homology"/>
<comment type="caution">
    <text evidence="6">The sequence shown here is derived from an EMBL/GenBank/DDBJ whole genome shotgun (WGS) entry which is preliminary data.</text>
</comment>
<dbReference type="InterPro" id="IPR050217">
    <property type="entry name" value="Peroxiredoxin"/>
</dbReference>
<protein>
    <recommendedName>
        <fullName evidence="5">Thioredoxin domain-containing protein</fullName>
    </recommendedName>
</protein>
<evidence type="ECO:0000256" key="2">
    <source>
        <dbReference type="ARBA" id="ARBA00023002"/>
    </source>
</evidence>
<dbReference type="Proteomes" id="UP000093514">
    <property type="component" value="Unassembled WGS sequence"/>
</dbReference>
<dbReference type="Gene3D" id="3.40.30.10">
    <property type="entry name" value="Glutaredoxin"/>
    <property type="match status" value="1"/>
</dbReference>
<dbReference type="PANTHER" id="PTHR10681">
    <property type="entry name" value="THIOREDOXIN PEROXIDASE"/>
    <property type="match status" value="1"/>
</dbReference>
<keyword evidence="2" id="KW-0560">Oxidoreductase</keyword>
<name>A0A1C0A4V4_9FIRM</name>
<dbReference type="AlphaFoldDB" id="A0A1C0A4V4"/>
<evidence type="ECO:0000259" key="5">
    <source>
        <dbReference type="PROSITE" id="PS51352"/>
    </source>
</evidence>
<organism evidence="6 7">
    <name type="scientific">Orenia metallireducens</name>
    <dbReference type="NCBI Taxonomy" id="1413210"/>
    <lineage>
        <taxon>Bacteria</taxon>
        <taxon>Bacillati</taxon>
        <taxon>Bacillota</taxon>
        <taxon>Clostridia</taxon>
        <taxon>Halanaerobiales</taxon>
        <taxon>Halobacteroidaceae</taxon>
        <taxon>Orenia</taxon>
    </lineage>
</organism>
<feature type="domain" description="Thioredoxin" evidence="5">
    <location>
        <begin position="25"/>
        <end position="108"/>
    </location>
</feature>
<sequence>MANFLTEGLKLDNAQEVESKEATLPTINQPAPDFTAPTNQGEISSSNYRGQWGMLFSHPSDFTPVCTTEFIFFSRNYDKFEALNTSLIGLSIDSIYSHIAWVRSIASL</sequence>
<evidence type="ECO:0000313" key="6">
    <source>
        <dbReference type="EMBL" id="OCL25168.1"/>
    </source>
</evidence>
<dbReference type="InterPro" id="IPR013766">
    <property type="entry name" value="Thioredoxin_domain"/>
</dbReference>
<reference evidence="7" key="1">
    <citation type="submission" date="2016-07" db="EMBL/GenBank/DDBJ databases">
        <authorList>
            <person name="Florea S."/>
            <person name="Webb J.S."/>
            <person name="Jaromczyk J."/>
            <person name="Schardl C.L."/>
        </authorList>
    </citation>
    <scope>NUCLEOTIDE SEQUENCE [LARGE SCALE GENOMIC DNA]</scope>
    <source>
        <strain evidence="7">Z6</strain>
    </source>
</reference>
<comment type="similarity">
    <text evidence="1">Belongs to the peroxiredoxin family. AhpC/Prx1 subfamily.</text>
</comment>
<keyword evidence="7" id="KW-1185">Reference proteome</keyword>
<dbReference type="GO" id="GO:0008379">
    <property type="term" value="F:thioredoxin peroxidase activity"/>
    <property type="evidence" value="ECO:0007669"/>
    <property type="project" value="TreeGrafter"/>
</dbReference>
<dbReference type="Pfam" id="PF00578">
    <property type="entry name" value="AhpC-TSA"/>
    <property type="match status" value="1"/>
</dbReference>
<evidence type="ECO:0000256" key="1">
    <source>
        <dbReference type="ARBA" id="ARBA00009796"/>
    </source>
</evidence>
<dbReference type="OrthoDB" id="9812811at2"/>
<reference evidence="6 7" key="2">
    <citation type="submission" date="2016-08" db="EMBL/GenBank/DDBJ databases">
        <title>Orenia metallireducens sp. nov. strain Z6, a Novel Metal-reducing Firmicute from the Deep Subsurface.</title>
        <authorList>
            <person name="Maxim B.I."/>
            <person name="Kenneth K."/>
            <person name="Flynn T.M."/>
            <person name="Oloughlin E.J."/>
            <person name="Locke R.A."/>
            <person name="Weber J.R."/>
            <person name="Egan S.M."/>
            <person name="Mackie R.I."/>
            <person name="Cann I.K."/>
        </authorList>
    </citation>
    <scope>NUCLEOTIDE SEQUENCE [LARGE SCALE GENOMIC DNA]</scope>
    <source>
        <strain evidence="6 7">Z6</strain>
    </source>
</reference>
<accession>A0A1C0A4V4</accession>